<evidence type="ECO:0000313" key="7">
    <source>
        <dbReference type="Proteomes" id="UP001499854"/>
    </source>
</evidence>
<dbReference type="InterPro" id="IPR004557">
    <property type="entry name" value="PrmC-related"/>
</dbReference>
<protein>
    <submittedName>
        <fullName evidence="6">Methyltransferase</fullName>
    </submittedName>
</protein>
<evidence type="ECO:0000259" key="5">
    <source>
        <dbReference type="Pfam" id="PF05175"/>
    </source>
</evidence>
<name>A0ABN2T9M3_9ACTN</name>
<comment type="caution">
    <text evidence="6">The sequence shown here is derived from an EMBL/GenBank/DDBJ whole genome shotgun (WGS) entry which is preliminary data.</text>
</comment>
<evidence type="ECO:0000313" key="6">
    <source>
        <dbReference type="EMBL" id="GAA2001979.1"/>
    </source>
</evidence>
<dbReference type="InterPro" id="IPR029063">
    <property type="entry name" value="SAM-dependent_MTases_sf"/>
</dbReference>
<evidence type="ECO:0000256" key="2">
    <source>
        <dbReference type="ARBA" id="ARBA00022603"/>
    </source>
</evidence>
<dbReference type="PANTHER" id="PTHR45875:SF1">
    <property type="entry name" value="METHYLTRANSFERASE N6AMT1"/>
    <property type="match status" value="1"/>
</dbReference>
<organism evidence="6 7">
    <name type="scientific">Catenulispora subtropica</name>
    <dbReference type="NCBI Taxonomy" id="450798"/>
    <lineage>
        <taxon>Bacteria</taxon>
        <taxon>Bacillati</taxon>
        <taxon>Actinomycetota</taxon>
        <taxon>Actinomycetes</taxon>
        <taxon>Catenulisporales</taxon>
        <taxon>Catenulisporaceae</taxon>
        <taxon>Catenulispora</taxon>
    </lineage>
</organism>
<dbReference type="PANTHER" id="PTHR45875">
    <property type="entry name" value="METHYLTRANSFERASE N6AMT1"/>
    <property type="match status" value="1"/>
</dbReference>
<keyword evidence="3" id="KW-0808">Transferase</keyword>
<reference evidence="6 7" key="1">
    <citation type="journal article" date="2019" name="Int. J. Syst. Evol. Microbiol.">
        <title>The Global Catalogue of Microorganisms (GCM) 10K type strain sequencing project: providing services to taxonomists for standard genome sequencing and annotation.</title>
        <authorList>
            <consortium name="The Broad Institute Genomics Platform"/>
            <consortium name="The Broad Institute Genome Sequencing Center for Infectious Disease"/>
            <person name="Wu L."/>
            <person name="Ma J."/>
        </authorList>
    </citation>
    <scope>NUCLEOTIDE SEQUENCE [LARGE SCALE GENOMIC DNA]</scope>
    <source>
        <strain evidence="6 7">JCM 16013</strain>
    </source>
</reference>
<evidence type="ECO:0000256" key="1">
    <source>
        <dbReference type="ARBA" id="ARBA00006149"/>
    </source>
</evidence>
<dbReference type="CDD" id="cd02440">
    <property type="entry name" value="AdoMet_MTases"/>
    <property type="match status" value="1"/>
</dbReference>
<dbReference type="GO" id="GO:0032259">
    <property type="term" value="P:methylation"/>
    <property type="evidence" value="ECO:0007669"/>
    <property type="project" value="UniProtKB-KW"/>
</dbReference>
<sequence>MMFVCLPGVYAVRPDTEILLASLEAEHVPSGARVLDLGTGTGALAVAAAARGAAVTAVDVSRRALCSAFLNGLLRGRRIQVRRGDLFAPVRDRSFDLIVSNPPYIPAPGAPSATLGDRSRSWDAGPAGRDVLDRLCRQSRRMLAPGGVVLIAQSSVADVARTCTLLRRSGLRAEVVARSRGGFGPVMRGRAPWLEQQGLIGPGTREEDLVVVRGARE</sequence>
<keyword evidence="2 6" id="KW-0489">Methyltransferase</keyword>
<keyword evidence="7" id="KW-1185">Reference proteome</keyword>
<dbReference type="Pfam" id="PF05175">
    <property type="entry name" value="MTS"/>
    <property type="match status" value="1"/>
</dbReference>
<dbReference type="RefSeq" id="WP_344662415.1">
    <property type="nucleotide sequence ID" value="NZ_BAAAQM010000073.1"/>
</dbReference>
<dbReference type="SUPFAM" id="SSF53335">
    <property type="entry name" value="S-adenosyl-L-methionine-dependent methyltransferases"/>
    <property type="match status" value="1"/>
</dbReference>
<feature type="domain" description="Methyltransferase small" evidence="5">
    <location>
        <begin position="3"/>
        <end position="104"/>
    </location>
</feature>
<gene>
    <name evidence="6" type="ORF">GCM10009838_79840</name>
</gene>
<accession>A0ABN2T9M3</accession>
<evidence type="ECO:0000256" key="3">
    <source>
        <dbReference type="ARBA" id="ARBA00022679"/>
    </source>
</evidence>
<dbReference type="NCBIfam" id="TIGR00537">
    <property type="entry name" value="hemK_rel_arch"/>
    <property type="match status" value="1"/>
</dbReference>
<dbReference type="InterPro" id="IPR002052">
    <property type="entry name" value="DNA_methylase_N6_adenine_CS"/>
</dbReference>
<dbReference type="InterPro" id="IPR052190">
    <property type="entry name" value="Euk-Arch_PrmC-MTase"/>
</dbReference>
<dbReference type="InterPro" id="IPR007848">
    <property type="entry name" value="Small_mtfrase_dom"/>
</dbReference>
<evidence type="ECO:0000256" key="4">
    <source>
        <dbReference type="ARBA" id="ARBA00022691"/>
    </source>
</evidence>
<dbReference type="PROSITE" id="PS00092">
    <property type="entry name" value="N6_MTASE"/>
    <property type="match status" value="1"/>
</dbReference>
<dbReference type="Gene3D" id="3.40.50.150">
    <property type="entry name" value="Vaccinia Virus protein VP39"/>
    <property type="match status" value="1"/>
</dbReference>
<comment type="similarity">
    <text evidence="1">Belongs to the eukaryotic/archaeal PrmC-related family.</text>
</comment>
<keyword evidence="4" id="KW-0949">S-adenosyl-L-methionine</keyword>
<proteinExistence type="inferred from homology"/>
<dbReference type="GO" id="GO:0008168">
    <property type="term" value="F:methyltransferase activity"/>
    <property type="evidence" value="ECO:0007669"/>
    <property type="project" value="UniProtKB-KW"/>
</dbReference>
<dbReference type="EMBL" id="BAAAQM010000073">
    <property type="protein sequence ID" value="GAA2001979.1"/>
    <property type="molecule type" value="Genomic_DNA"/>
</dbReference>
<dbReference type="Proteomes" id="UP001499854">
    <property type="component" value="Unassembled WGS sequence"/>
</dbReference>